<dbReference type="RefSeq" id="WP_090746762.1">
    <property type="nucleotide sequence ID" value="NZ_FOBW01000009.1"/>
</dbReference>
<evidence type="ECO:0000313" key="2">
    <source>
        <dbReference type="Proteomes" id="UP000198553"/>
    </source>
</evidence>
<evidence type="ECO:0000313" key="1">
    <source>
        <dbReference type="EMBL" id="SEN15391.1"/>
    </source>
</evidence>
<dbReference type="OrthoDB" id="2966478at2"/>
<dbReference type="STRING" id="930146.SAMN05192533_109189"/>
<dbReference type="Pfam" id="PF19785">
    <property type="entry name" value="UPF0738"/>
    <property type="match status" value="1"/>
</dbReference>
<dbReference type="Proteomes" id="UP000198553">
    <property type="component" value="Unassembled WGS sequence"/>
</dbReference>
<gene>
    <name evidence="1" type="ORF">SAMN05192533_109189</name>
</gene>
<dbReference type="EMBL" id="FOBW01000009">
    <property type="protein sequence ID" value="SEN15391.1"/>
    <property type="molecule type" value="Genomic_DNA"/>
</dbReference>
<dbReference type="AlphaFoldDB" id="A0A1H8E747"/>
<protein>
    <submittedName>
        <fullName evidence="1">Uncharacterized protein</fullName>
    </submittedName>
</protein>
<reference evidence="2" key="1">
    <citation type="submission" date="2016-10" db="EMBL/GenBank/DDBJ databases">
        <authorList>
            <person name="Varghese N."/>
            <person name="Submissions S."/>
        </authorList>
    </citation>
    <scope>NUCLEOTIDE SEQUENCE [LARGE SCALE GENOMIC DNA]</scope>
    <source>
        <strain evidence="2">B48,IBRC-M 10115,DSM 25386,CECT 8001</strain>
    </source>
</reference>
<name>A0A1H8E747_9BACI</name>
<sequence>MKQKMNVIQAELIERELLLHTETETNLSQLSPVGQMLVDSDQLAFIYIVDLDGEYTYVTIPVESWKVLSEAIVIPNLQVYLVNKESRLKLQAFIEEMTYLIENIKGNSNYGAEMVEKVETIF</sequence>
<proteinExistence type="predicted"/>
<dbReference type="InterPro" id="IPR020908">
    <property type="entry name" value="UPF0738"/>
</dbReference>
<organism evidence="1 2">
    <name type="scientific">Mesobacillus persicus</name>
    <dbReference type="NCBI Taxonomy" id="930146"/>
    <lineage>
        <taxon>Bacteria</taxon>
        <taxon>Bacillati</taxon>
        <taxon>Bacillota</taxon>
        <taxon>Bacilli</taxon>
        <taxon>Bacillales</taxon>
        <taxon>Bacillaceae</taxon>
        <taxon>Mesobacillus</taxon>
    </lineage>
</organism>
<accession>A0A1H8E747</accession>
<keyword evidence="2" id="KW-1185">Reference proteome</keyword>